<evidence type="ECO:0000313" key="2">
    <source>
        <dbReference type="Proteomes" id="UP000059680"/>
    </source>
</evidence>
<accession>A0A0P0XQM9</accession>
<dbReference type="AlphaFoldDB" id="A0A0P0XQM9"/>
<reference evidence="2" key="1">
    <citation type="journal article" date="2005" name="Nature">
        <title>The map-based sequence of the rice genome.</title>
        <authorList>
            <consortium name="International rice genome sequencing project (IRGSP)"/>
            <person name="Matsumoto T."/>
            <person name="Wu J."/>
            <person name="Kanamori H."/>
            <person name="Katayose Y."/>
            <person name="Fujisawa M."/>
            <person name="Namiki N."/>
            <person name="Mizuno H."/>
            <person name="Yamamoto K."/>
            <person name="Antonio B.A."/>
            <person name="Baba T."/>
            <person name="Sakata K."/>
            <person name="Nagamura Y."/>
            <person name="Aoki H."/>
            <person name="Arikawa K."/>
            <person name="Arita K."/>
            <person name="Bito T."/>
            <person name="Chiden Y."/>
            <person name="Fujitsuka N."/>
            <person name="Fukunaka R."/>
            <person name="Hamada M."/>
            <person name="Harada C."/>
            <person name="Hayashi A."/>
            <person name="Hijishita S."/>
            <person name="Honda M."/>
            <person name="Hosokawa S."/>
            <person name="Ichikawa Y."/>
            <person name="Idonuma A."/>
            <person name="Iijima M."/>
            <person name="Ikeda M."/>
            <person name="Ikeno M."/>
            <person name="Ito K."/>
            <person name="Ito S."/>
            <person name="Ito T."/>
            <person name="Ito Y."/>
            <person name="Ito Y."/>
            <person name="Iwabuchi A."/>
            <person name="Kamiya K."/>
            <person name="Karasawa W."/>
            <person name="Kurita K."/>
            <person name="Katagiri S."/>
            <person name="Kikuta A."/>
            <person name="Kobayashi H."/>
            <person name="Kobayashi N."/>
            <person name="Machita K."/>
            <person name="Maehara T."/>
            <person name="Masukawa M."/>
            <person name="Mizubayashi T."/>
            <person name="Mukai Y."/>
            <person name="Nagasaki H."/>
            <person name="Nagata Y."/>
            <person name="Naito S."/>
            <person name="Nakashima M."/>
            <person name="Nakama Y."/>
            <person name="Nakamichi Y."/>
            <person name="Nakamura M."/>
            <person name="Meguro A."/>
            <person name="Negishi M."/>
            <person name="Ohta I."/>
            <person name="Ohta T."/>
            <person name="Okamoto M."/>
            <person name="Ono N."/>
            <person name="Saji S."/>
            <person name="Sakaguchi M."/>
            <person name="Sakai K."/>
            <person name="Shibata M."/>
            <person name="Shimokawa T."/>
            <person name="Song J."/>
            <person name="Takazaki Y."/>
            <person name="Terasawa K."/>
            <person name="Tsugane M."/>
            <person name="Tsuji K."/>
            <person name="Ueda S."/>
            <person name="Waki K."/>
            <person name="Yamagata H."/>
            <person name="Yamamoto M."/>
            <person name="Yamamoto S."/>
            <person name="Yamane H."/>
            <person name="Yoshiki S."/>
            <person name="Yoshihara R."/>
            <person name="Yukawa K."/>
            <person name="Zhong H."/>
            <person name="Yano M."/>
            <person name="Yuan Q."/>
            <person name="Ouyang S."/>
            <person name="Liu J."/>
            <person name="Jones K.M."/>
            <person name="Gansberger K."/>
            <person name="Moffat K."/>
            <person name="Hill J."/>
            <person name="Bera J."/>
            <person name="Fadrosh D."/>
            <person name="Jin S."/>
            <person name="Johri S."/>
            <person name="Kim M."/>
            <person name="Overton L."/>
            <person name="Reardon M."/>
            <person name="Tsitrin T."/>
            <person name="Vuong H."/>
            <person name="Weaver B."/>
            <person name="Ciecko A."/>
            <person name="Tallon L."/>
            <person name="Jackson J."/>
            <person name="Pai G."/>
            <person name="Aken S.V."/>
            <person name="Utterback T."/>
            <person name="Reidmuller S."/>
            <person name="Feldblyum T."/>
            <person name="Hsiao J."/>
            <person name="Zismann V."/>
            <person name="Iobst S."/>
            <person name="de Vazeille A.R."/>
            <person name="Buell C.R."/>
            <person name="Ying K."/>
            <person name="Li Y."/>
            <person name="Lu T."/>
            <person name="Huang Y."/>
            <person name="Zhao Q."/>
            <person name="Feng Q."/>
            <person name="Zhang L."/>
            <person name="Zhu J."/>
            <person name="Weng Q."/>
            <person name="Mu J."/>
            <person name="Lu Y."/>
            <person name="Fan D."/>
            <person name="Liu Y."/>
            <person name="Guan J."/>
            <person name="Zhang Y."/>
            <person name="Yu S."/>
            <person name="Liu X."/>
            <person name="Zhang Y."/>
            <person name="Hong G."/>
            <person name="Han B."/>
            <person name="Choisne N."/>
            <person name="Demange N."/>
            <person name="Orjeda G."/>
            <person name="Samain S."/>
            <person name="Cattolico L."/>
            <person name="Pelletier E."/>
            <person name="Couloux A."/>
            <person name="Segurens B."/>
            <person name="Wincker P."/>
            <person name="D'Hont A."/>
            <person name="Scarpelli C."/>
            <person name="Weissenbach J."/>
            <person name="Salanoubat M."/>
            <person name="Quetier F."/>
            <person name="Yu Y."/>
            <person name="Kim H.R."/>
            <person name="Rambo T."/>
            <person name="Currie J."/>
            <person name="Collura K."/>
            <person name="Luo M."/>
            <person name="Yang T."/>
            <person name="Ammiraju J.S.S."/>
            <person name="Engler F."/>
            <person name="Soderlund C."/>
            <person name="Wing R.A."/>
            <person name="Palmer L.E."/>
            <person name="de la Bastide M."/>
            <person name="Spiegel L."/>
            <person name="Nascimento L."/>
            <person name="Zutavern T."/>
            <person name="O'Shaughnessy A."/>
            <person name="Dike S."/>
            <person name="Dedhia N."/>
            <person name="Preston R."/>
            <person name="Balija V."/>
            <person name="McCombie W.R."/>
            <person name="Chow T."/>
            <person name="Chen H."/>
            <person name="Chung M."/>
            <person name="Chen C."/>
            <person name="Shaw J."/>
            <person name="Wu H."/>
            <person name="Hsiao K."/>
            <person name="Chao Y."/>
            <person name="Chu M."/>
            <person name="Cheng C."/>
            <person name="Hour A."/>
            <person name="Lee P."/>
            <person name="Lin S."/>
            <person name="Lin Y."/>
            <person name="Liou J."/>
            <person name="Liu S."/>
            <person name="Hsing Y."/>
            <person name="Raghuvanshi S."/>
            <person name="Mohanty A."/>
            <person name="Bharti A.K."/>
            <person name="Gaur A."/>
            <person name="Gupta V."/>
            <person name="Kumar D."/>
            <person name="Ravi V."/>
            <person name="Vij S."/>
            <person name="Kapur A."/>
            <person name="Khurana P."/>
            <person name="Khurana P."/>
            <person name="Khurana J.P."/>
            <person name="Tyagi A.K."/>
            <person name="Gaikwad K."/>
            <person name="Singh A."/>
            <person name="Dalal V."/>
            <person name="Srivastava S."/>
            <person name="Dixit A."/>
            <person name="Pal A.K."/>
            <person name="Ghazi I.A."/>
            <person name="Yadav M."/>
            <person name="Pandit A."/>
            <person name="Bhargava A."/>
            <person name="Sureshbabu K."/>
            <person name="Batra K."/>
            <person name="Sharma T.R."/>
            <person name="Mohapatra T."/>
            <person name="Singh N.K."/>
            <person name="Messing J."/>
            <person name="Nelson A.B."/>
            <person name="Fuks G."/>
            <person name="Kavchok S."/>
            <person name="Keizer G."/>
            <person name="Linton E."/>
            <person name="Llaca V."/>
            <person name="Song R."/>
            <person name="Tanyolac B."/>
            <person name="Young S."/>
            <person name="Ho-Il K."/>
            <person name="Hahn J.H."/>
            <person name="Sangsakoo G."/>
            <person name="Vanavichit A."/>
            <person name="de Mattos Luiz.A.T."/>
            <person name="Zimmer P.D."/>
            <person name="Malone G."/>
            <person name="Dellagostin O."/>
            <person name="de Oliveira A.C."/>
            <person name="Bevan M."/>
            <person name="Bancroft I."/>
            <person name="Minx P."/>
            <person name="Cordum H."/>
            <person name="Wilson R."/>
            <person name="Cheng Z."/>
            <person name="Jin W."/>
            <person name="Jiang J."/>
            <person name="Leong S.A."/>
            <person name="Iwama H."/>
            <person name="Gojobori T."/>
            <person name="Itoh T."/>
            <person name="Niimura Y."/>
            <person name="Fujii Y."/>
            <person name="Habara T."/>
            <person name="Sakai H."/>
            <person name="Sato Y."/>
            <person name="Wilson G."/>
            <person name="Kumar K."/>
            <person name="McCouch S."/>
            <person name="Juretic N."/>
            <person name="Hoen D."/>
            <person name="Wright S."/>
            <person name="Bruskiewich R."/>
            <person name="Bureau T."/>
            <person name="Miyao A."/>
            <person name="Hirochika H."/>
            <person name="Nishikawa T."/>
            <person name="Kadowaki K."/>
            <person name="Sugiura M."/>
            <person name="Burr B."/>
            <person name="Sasaki T."/>
        </authorList>
    </citation>
    <scope>NUCLEOTIDE SEQUENCE [LARGE SCALE GENOMIC DNA]</scope>
    <source>
        <strain evidence="2">cv. Nipponbare</strain>
    </source>
</reference>
<protein>
    <submittedName>
        <fullName evidence="1">Os09g0531650 protein</fullName>
    </submittedName>
</protein>
<name>A0A0P0XQM9_ORYSJ</name>
<organism evidence="1 2">
    <name type="scientific">Oryza sativa subsp. japonica</name>
    <name type="common">Rice</name>
    <dbReference type="NCBI Taxonomy" id="39947"/>
    <lineage>
        <taxon>Eukaryota</taxon>
        <taxon>Viridiplantae</taxon>
        <taxon>Streptophyta</taxon>
        <taxon>Embryophyta</taxon>
        <taxon>Tracheophyta</taxon>
        <taxon>Spermatophyta</taxon>
        <taxon>Magnoliopsida</taxon>
        <taxon>Liliopsida</taxon>
        <taxon>Poales</taxon>
        <taxon>Poaceae</taxon>
        <taxon>BOP clade</taxon>
        <taxon>Oryzoideae</taxon>
        <taxon>Oryzeae</taxon>
        <taxon>Oryzinae</taxon>
        <taxon>Oryza</taxon>
        <taxon>Oryza sativa</taxon>
    </lineage>
</organism>
<reference evidence="1 2" key="3">
    <citation type="journal article" date="2013" name="Rice">
        <title>Improvement of the Oryza sativa Nipponbare reference genome using next generation sequence and optical map data.</title>
        <authorList>
            <person name="Kawahara Y."/>
            <person name="de la Bastide M."/>
            <person name="Hamilton J.P."/>
            <person name="Kanamori H."/>
            <person name="McCombie W.R."/>
            <person name="Ouyang S."/>
            <person name="Schwartz D.C."/>
            <person name="Tanaka T."/>
            <person name="Wu J."/>
            <person name="Zhou S."/>
            <person name="Childs K.L."/>
            <person name="Davidson R.M."/>
            <person name="Lin H."/>
            <person name="Quesada-Ocampo L."/>
            <person name="Vaillancourt B."/>
            <person name="Sakai H."/>
            <person name="Lee S.S."/>
            <person name="Kim J."/>
            <person name="Numa H."/>
            <person name="Itoh T."/>
            <person name="Buell C.R."/>
            <person name="Matsumoto T."/>
        </authorList>
    </citation>
    <scope>NUCLEOTIDE SEQUENCE [LARGE SCALE GENOMIC DNA]</scope>
    <source>
        <strain evidence="2">cv. Nipponbare</strain>
    </source>
</reference>
<dbReference type="EMBL" id="AP014965">
    <property type="protein sequence ID" value="BAT09103.1"/>
    <property type="molecule type" value="Genomic_DNA"/>
</dbReference>
<gene>
    <name evidence="1" type="ordered locus">Os09g0531650</name>
    <name evidence="1" type="ORF">OSNPB_090531650</name>
</gene>
<dbReference type="FunCoup" id="A0A0P0XQM9">
    <property type="interactions" value="76"/>
</dbReference>
<proteinExistence type="predicted"/>
<dbReference type="Gramene" id="Os09t0531650-00">
    <property type="protein sequence ID" value="Os09t0531650-00"/>
    <property type="gene ID" value="Os09g0531650"/>
</dbReference>
<reference evidence="1 2" key="2">
    <citation type="journal article" date="2013" name="Plant Cell Physiol.">
        <title>Rice Annotation Project Database (RAP-DB): an integrative and interactive database for rice genomics.</title>
        <authorList>
            <person name="Sakai H."/>
            <person name="Lee S.S."/>
            <person name="Tanaka T."/>
            <person name="Numa H."/>
            <person name="Kim J."/>
            <person name="Kawahara Y."/>
            <person name="Wakimoto H."/>
            <person name="Yang C.C."/>
            <person name="Iwamoto M."/>
            <person name="Abe T."/>
            <person name="Yamada Y."/>
            <person name="Muto A."/>
            <person name="Inokuchi H."/>
            <person name="Ikemura T."/>
            <person name="Matsumoto T."/>
            <person name="Sasaki T."/>
            <person name="Itoh T."/>
        </authorList>
    </citation>
    <scope>NUCLEOTIDE SEQUENCE [LARGE SCALE GENOMIC DNA]</scope>
    <source>
        <strain evidence="2">cv. Nipponbare</strain>
    </source>
</reference>
<dbReference type="Proteomes" id="UP000059680">
    <property type="component" value="Chromosome 9"/>
</dbReference>
<evidence type="ECO:0000313" key="1">
    <source>
        <dbReference type="EMBL" id="BAT09103.1"/>
    </source>
</evidence>
<keyword evidence="2" id="KW-1185">Reference proteome</keyword>
<dbReference type="InParanoid" id="A0A0P0XQM9"/>
<sequence length="243" mass="26836">MIFSPSWCYLDQSIRSPQPRQFPVPPVQRLAAAGGDVVLVGRHRDLVAAAGHRRRHGDDLLGAPLAAAEPEHVDHLGHRRAALGAALRAQHGRLHHGAELRGVEAPGEPWVGEALPPAALHQRRRPLHDLALDAAGELLQRAARADELQQEDAEAVDVAALGDLPPHGVLRRQVPERPLHPRRQVRHAVRDQLREPEVGHLGHELRVEQHVARLDVAVDDVRARLMVQVPAMPMDSRLINQPR</sequence>
<dbReference type="PaxDb" id="39947-A0A0P0XQM9"/>